<evidence type="ECO:0000313" key="10">
    <source>
        <dbReference type="EMBL" id="SDG05262.1"/>
    </source>
</evidence>
<dbReference type="InterPro" id="IPR050547">
    <property type="entry name" value="DEAD_box_RNA_helicases"/>
</dbReference>
<dbReference type="Pfam" id="PF00271">
    <property type="entry name" value="Helicase_C"/>
    <property type="match status" value="1"/>
</dbReference>
<keyword evidence="11" id="KW-1185">Reference proteome</keyword>
<sequence>MNFNELNIKPFIKDTLNSISFKKMTSVQEEVIPLALKGESLIVQSQTGSGKTHAFLIPILNQIVPDDQKVQAVITAPSRELANQIYEFAMELVGDQSEEIRVSRFVGGTDKERQIEKLGNQQPHLVIGTPGRIFDLMQENALWVQSAKTLVVDEADMTFDLGFLAIVDEIASRMAERLQMMVFSATIPQQVSVFLNKYMTGPKEITIEPKQVLTDQVENYLIDTKGVKREELVYNLLTIGQPYLAIIFCNTRSYADEISGFLKGKGLKVATIHGGIPPRERNRIMKQIRNLEFQYVVASDLAARGIDIPGISHVINTELPKDLEFFIHRVGRTARNELTGTAYTFMGPNDEAAIASLEAKGIEFTEVKYSHGELKEVDHRIRRTARKNTQDQTPDPKVKQLLNRAKKAKVKPGYKHKLKQEIKEHKRSTNRRQSKLKARQERKK</sequence>
<feature type="short sequence motif" description="Q motif" evidence="5">
    <location>
        <begin position="1"/>
        <end position="29"/>
    </location>
</feature>
<dbReference type="AlphaFoldDB" id="A0A1G7R3B8"/>
<feature type="domain" description="Helicase C-terminal" evidence="8">
    <location>
        <begin position="228"/>
        <end position="375"/>
    </location>
</feature>
<evidence type="ECO:0000256" key="3">
    <source>
        <dbReference type="ARBA" id="ARBA00022806"/>
    </source>
</evidence>
<evidence type="ECO:0000256" key="5">
    <source>
        <dbReference type="PROSITE-ProRule" id="PRU00552"/>
    </source>
</evidence>
<dbReference type="InterPro" id="IPR044742">
    <property type="entry name" value="DEAD/DEAH_RhlB"/>
</dbReference>
<dbReference type="InterPro" id="IPR001650">
    <property type="entry name" value="Helicase_C-like"/>
</dbReference>
<dbReference type="PROSITE" id="PS51195">
    <property type="entry name" value="Q_MOTIF"/>
    <property type="match status" value="1"/>
</dbReference>
<protein>
    <submittedName>
        <fullName evidence="10">ATP-dependent RNA helicase CshB</fullName>
    </submittedName>
</protein>
<dbReference type="Gene3D" id="3.40.50.300">
    <property type="entry name" value="P-loop containing nucleotide triphosphate hydrolases"/>
    <property type="match status" value="2"/>
</dbReference>
<name>A0A1G7R3B8_9LACT</name>
<evidence type="ECO:0000259" key="7">
    <source>
        <dbReference type="PROSITE" id="PS51192"/>
    </source>
</evidence>
<proteinExistence type="predicted"/>
<dbReference type="Proteomes" id="UP000199708">
    <property type="component" value="Unassembled WGS sequence"/>
</dbReference>
<reference evidence="10 11" key="1">
    <citation type="submission" date="2016-10" db="EMBL/GenBank/DDBJ databases">
        <authorList>
            <person name="de Groot N.N."/>
        </authorList>
    </citation>
    <scope>NUCLEOTIDE SEQUENCE [LARGE SCALE GENOMIC DNA]</scope>
    <source>
        <strain evidence="10 11">ATCC BAA-466</strain>
    </source>
</reference>
<organism evidence="10 11">
    <name type="scientific">Facklamia miroungae</name>
    <dbReference type="NCBI Taxonomy" id="120956"/>
    <lineage>
        <taxon>Bacteria</taxon>
        <taxon>Bacillati</taxon>
        <taxon>Bacillota</taxon>
        <taxon>Bacilli</taxon>
        <taxon>Lactobacillales</taxon>
        <taxon>Aerococcaceae</taxon>
        <taxon>Facklamia</taxon>
    </lineage>
</organism>
<dbReference type="CDD" id="cd00268">
    <property type="entry name" value="DEADc"/>
    <property type="match status" value="1"/>
</dbReference>
<feature type="region of interest" description="Disordered" evidence="6">
    <location>
        <begin position="384"/>
        <end position="444"/>
    </location>
</feature>
<dbReference type="GO" id="GO:0016787">
    <property type="term" value="F:hydrolase activity"/>
    <property type="evidence" value="ECO:0007669"/>
    <property type="project" value="UniProtKB-KW"/>
</dbReference>
<dbReference type="CDD" id="cd18787">
    <property type="entry name" value="SF2_C_DEAD"/>
    <property type="match status" value="1"/>
</dbReference>
<dbReference type="PANTHER" id="PTHR47963">
    <property type="entry name" value="DEAD-BOX ATP-DEPENDENT RNA HELICASE 47, MITOCHONDRIAL"/>
    <property type="match status" value="1"/>
</dbReference>
<dbReference type="EMBL" id="FNCK01000002">
    <property type="protein sequence ID" value="SDG05262.1"/>
    <property type="molecule type" value="Genomic_DNA"/>
</dbReference>
<dbReference type="InterPro" id="IPR014001">
    <property type="entry name" value="Helicase_ATP-bd"/>
</dbReference>
<dbReference type="STRING" id="120956.SAMN05421791_102329"/>
<feature type="domain" description="Helicase ATP-binding" evidence="7">
    <location>
        <begin position="32"/>
        <end position="205"/>
    </location>
</feature>
<feature type="compositionally biased region" description="Basic residues" evidence="6">
    <location>
        <begin position="404"/>
        <end position="418"/>
    </location>
</feature>
<dbReference type="Pfam" id="PF00270">
    <property type="entry name" value="DEAD"/>
    <property type="match status" value="1"/>
</dbReference>
<evidence type="ECO:0000256" key="6">
    <source>
        <dbReference type="SAM" id="MobiDB-lite"/>
    </source>
</evidence>
<dbReference type="PANTHER" id="PTHR47963:SF1">
    <property type="entry name" value="DEAD-BOX ATP-DEPENDENT RNA HELICASE CSHB"/>
    <property type="match status" value="1"/>
</dbReference>
<evidence type="ECO:0000256" key="2">
    <source>
        <dbReference type="ARBA" id="ARBA00022801"/>
    </source>
</evidence>
<dbReference type="InterPro" id="IPR011545">
    <property type="entry name" value="DEAD/DEAH_box_helicase_dom"/>
</dbReference>
<dbReference type="SUPFAM" id="SSF52540">
    <property type="entry name" value="P-loop containing nucleoside triphosphate hydrolases"/>
    <property type="match status" value="1"/>
</dbReference>
<dbReference type="InterPro" id="IPR027417">
    <property type="entry name" value="P-loop_NTPase"/>
</dbReference>
<feature type="compositionally biased region" description="Basic residues" evidence="6">
    <location>
        <begin position="425"/>
        <end position="444"/>
    </location>
</feature>
<dbReference type="GO" id="GO:0003724">
    <property type="term" value="F:RNA helicase activity"/>
    <property type="evidence" value="ECO:0007669"/>
    <property type="project" value="InterPro"/>
</dbReference>
<evidence type="ECO:0000259" key="9">
    <source>
        <dbReference type="PROSITE" id="PS51195"/>
    </source>
</evidence>
<dbReference type="OrthoDB" id="9805696at2"/>
<dbReference type="GO" id="GO:0005840">
    <property type="term" value="C:ribosome"/>
    <property type="evidence" value="ECO:0007669"/>
    <property type="project" value="TreeGrafter"/>
</dbReference>
<dbReference type="InterPro" id="IPR014014">
    <property type="entry name" value="RNA_helicase_DEAD_Q_motif"/>
</dbReference>
<dbReference type="PROSITE" id="PS51194">
    <property type="entry name" value="HELICASE_CTER"/>
    <property type="match status" value="1"/>
</dbReference>
<feature type="domain" description="DEAD-box RNA helicase Q" evidence="9">
    <location>
        <begin position="1"/>
        <end position="29"/>
    </location>
</feature>
<evidence type="ECO:0000256" key="1">
    <source>
        <dbReference type="ARBA" id="ARBA00022741"/>
    </source>
</evidence>
<dbReference type="SMART" id="SM00490">
    <property type="entry name" value="HELICc"/>
    <property type="match status" value="1"/>
</dbReference>
<keyword evidence="4" id="KW-0067">ATP-binding</keyword>
<evidence type="ECO:0000256" key="4">
    <source>
        <dbReference type="ARBA" id="ARBA00022840"/>
    </source>
</evidence>
<gene>
    <name evidence="10" type="ORF">SAMN05421791_102329</name>
</gene>
<evidence type="ECO:0000259" key="8">
    <source>
        <dbReference type="PROSITE" id="PS51194"/>
    </source>
</evidence>
<keyword evidence="3 10" id="KW-0347">Helicase</keyword>
<accession>A0A1G7R3B8</accession>
<evidence type="ECO:0000313" key="11">
    <source>
        <dbReference type="Proteomes" id="UP000199708"/>
    </source>
</evidence>
<dbReference type="RefSeq" id="WP_090289399.1">
    <property type="nucleotide sequence ID" value="NZ_FNCK01000002.1"/>
</dbReference>
<dbReference type="GO" id="GO:0005829">
    <property type="term" value="C:cytosol"/>
    <property type="evidence" value="ECO:0007669"/>
    <property type="project" value="TreeGrafter"/>
</dbReference>
<dbReference type="GO" id="GO:0009409">
    <property type="term" value="P:response to cold"/>
    <property type="evidence" value="ECO:0007669"/>
    <property type="project" value="TreeGrafter"/>
</dbReference>
<dbReference type="GO" id="GO:0033592">
    <property type="term" value="F:RNA strand annealing activity"/>
    <property type="evidence" value="ECO:0007669"/>
    <property type="project" value="TreeGrafter"/>
</dbReference>
<dbReference type="SMART" id="SM00487">
    <property type="entry name" value="DEXDc"/>
    <property type="match status" value="1"/>
</dbReference>
<dbReference type="PROSITE" id="PS51192">
    <property type="entry name" value="HELICASE_ATP_BIND_1"/>
    <property type="match status" value="1"/>
</dbReference>
<keyword evidence="1" id="KW-0547">Nucleotide-binding</keyword>
<dbReference type="GO" id="GO:0005524">
    <property type="term" value="F:ATP binding"/>
    <property type="evidence" value="ECO:0007669"/>
    <property type="project" value="UniProtKB-KW"/>
</dbReference>
<keyword evidence="2" id="KW-0378">Hydrolase</keyword>